<reference evidence="10" key="1">
    <citation type="journal article" date="2016" name="Nat. Genet.">
        <title>A high-quality carrot genome assembly provides new insights into carotenoid accumulation and asterid genome evolution.</title>
        <authorList>
            <person name="Iorizzo M."/>
            <person name="Ellison S."/>
            <person name="Senalik D."/>
            <person name="Zeng P."/>
            <person name="Satapoomin P."/>
            <person name="Huang J."/>
            <person name="Bowman M."/>
            <person name="Iovene M."/>
            <person name="Sanseverino W."/>
            <person name="Cavagnaro P."/>
            <person name="Yildiz M."/>
            <person name="Macko-Podgorni A."/>
            <person name="Moranska E."/>
            <person name="Grzebelus E."/>
            <person name="Grzebelus D."/>
            <person name="Ashrafi H."/>
            <person name="Zheng Z."/>
            <person name="Cheng S."/>
            <person name="Spooner D."/>
            <person name="Van Deynze A."/>
            <person name="Simon P."/>
        </authorList>
    </citation>
    <scope>NUCLEOTIDE SEQUENCE</scope>
    <source>
        <tissue evidence="10">Leaf</tissue>
    </source>
</reference>
<name>A0AAF0WR39_DAUCS</name>
<evidence type="ECO:0000256" key="5">
    <source>
        <dbReference type="ARBA" id="ARBA00023159"/>
    </source>
</evidence>
<dbReference type="PANTHER" id="PTHR15970">
    <property type="entry name" value="ELL-ASSOCIATED FACTOR EAF"/>
    <property type="match status" value="1"/>
</dbReference>
<feature type="domain" description="Transcription elongation factor Eaf N-terminal" evidence="9">
    <location>
        <begin position="20"/>
        <end position="119"/>
    </location>
</feature>
<keyword evidence="11" id="KW-1185">Reference proteome</keyword>
<dbReference type="Proteomes" id="UP000077755">
    <property type="component" value="Chromosome 3"/>
</dbReference>
<comment type="similarity">
    <text evidence="2">Belongs to the EAF family.</text>
</comment>
<dbReference type="GO" id="GO:0003711">
    <property type="term" value="F:transcription elongation factor activity"/>
    <property type="evidence" value="ECO:0007669"/>
    <property type="project" value="TreeGrafter"/>
</dbReference>
<evidence type="ECO:0000256" key="1">
    <source>
        <dbReference type="ARBA" id="ARBA00004123"/>
    </source>
</evidence>
<sequence>MANINNKDEPSTAPTPDRWYNLNLGSSFKDHHPSSKFCTLRYEFKPASIDKNQTGTLTKNKDNRVTVEFQNNQQGKPKVTFEGSSEEYKDNDAVLFFDGETFRLERLHRAVKRLRHVRTRGESAASVAGANTVGMNAVDASSPPVGKANKFQSANKGTNLPVEVERIEIGDFKSLDSKPRTERTFGSPTSRPSLQNTSPDMKSPDAKIDDLDEQLDILNNDDEDAAEESNRRNVFEKEFHSGIDINMPQQNDTDDEIAEIDVSDDDVDKGPNAAEALREQDNAEGRAAQTSSSSSSESGSSGSGSKSSSESGSGSGSSSSDGGSSDEVTSI</sequence>
<feature type="compositionally biased region" description="Polar residues" evidence="8">
    <location>
        <begin position="184"/>
        <end position="200"/>
    </location>
</feature>
<keyword evidence="4" id="KW-0805">Transcription regulation</keyword>
<proteinExistence type="inferred from homology"/>
<evidence type="ECO:0000313" key="10">
    <source>
        <dbReference type="EMBL" id="WOG92918.1"/>
    </source>
</evidence>
<keyword evidence="5" id="KW-0010">Activator</keyword>
<dbReference type="GO" id="GO:0032783">
    <property type="term" value="C:super elongation complex"/>
    <property type="evidence" value="ECO:0007669"/>
    <property type="project" value="InterPro"/>
</dbReference>
<feature type="compositionally biased region" description="Acidic residues" evidence="8">
    <location>
        <begin position="252"/>
        <end position="267"/>
    </location>
</feature>
<feature type="region of interest" description="Disordered" evidence="8">
    <location>
        <begin position="171"/>
        <end position="207"/>
    </location>
</feature>
<dbReference type="GO" id="GO:0006368">
    <property type="term" value="P:transcription elongation by RNA polymerase II"/>
    <property type="evidence" value="ECO:0007669"/>
    <property type="project" value="InterPro"/>
</dbReference>
<dbReference type="AlphaFoldDB" id="A0AAF0WR39"/>
<feature type="compositionally biased region" description="Basic and acidic residues" evidence="8">
    <location>
        <begin position="171"/>
        <end position="183"/>
    </location>
</feature>
<evidence type="ECO:0000256" key="3">
    <source>
        <dbReference type="ARBA" id="ARBA00022553"/>
    </source>
</evidence>
<dbReference type="EMBL" id="CP093345">
    <property type="protein sequence ID" value="WOG92918.1"/>
    <property type="molecule type" value="Genomic_DNA"/>
</dbReference>
<feature type="region of interest" description="Disordered" evidence="8">
    <location>
        <begin position="239"/>
        <end position="331"/>
    </location>
</feature>
<keyword evidence="3" id="KW-0597">Phosphoprotein</keyword>
<evidence type="ECO:0000256" key="6">
    <source>
        <dbReference type="ARBA" id="ARBA00023163"/>
    </source>
</evidence>
<protein>
    <recommendedName>
        <fullName evidence="9">Transcription elongation factor Eaf N-terminal domain-containing protein</fullName>
    </recommendedName>
</protein>
<evidence type="ECO:0000256" key="7">
    <source>
        <dbReference type="ARBA" id="ARBA00023242"/>
    </source>
</evidence>
<dbReference type="Pfam" id="PF09816">
    <property type="entry name" value="EAF"/>
    <property type="match status" value="1"/>
</dbReference>
<comment type="subcellular location">
    <subcellularLocation>
        <location evidence="1">Nucleus</location>
    </subcellularLocation>
</comment>
<evidence type="ECO:0000259" key="9">
    <source>
        <dbReference type="Pfam" id="PF09816"/>
    </source>
</evidence>
<organism evidence="10 11">
    <name type="scientific">Daucus carota subsp. sativus</name>
    <name type="common">Carrot</name>
    <dbReference type="NCBI Taxonomy" id="79200"/>
    <lineage>
        <taxon>Eukaryota</taxon>
        <taxon>Viridiplantae</taxon>
        <taxon>Streptophyta</taxon>
        <taxon>Embryophyta</taxon>
        <taxon>Tracheophyta</taxon>
        <taxon>Spermatophyta</taxon>
        <taxon>Magnoliopsida</taxon>
        <taxon>eudicotyledons</taxon>
        <taxon>Gunneridae</taxon>
        <taxon>Pentapetalae</taxon>
        <taxon>asterids</taxon>
        <taxon>campanulids</taxon>
        <taxon>Apiales</taxon>
        <taxon>Apiaceae</taxon>
        <taxon>Apioideae</taxon>
        <taxon>Scandiceae</taxon>
        <taxon>Daucinae</taxon>
        <taxon>Daucus</taxon>
        <taxon>Daucus sect. Daucus</taxon>
    </lineage>
</organism>
<evidence type="ECO:0000256" key="8">
    <source>
        <dbReference type="SAM" id="MobiDB-lite"/>
    </source>
</evidence>
<evidence type="ECO:0000313" key="11">
    <source>
        <dbReference type="Proteomes" id="UP000077755"/>
    </source>
</evidence>
<feature type="compositionally biased region" description="Low complexity" evidence="8">
    <location>
        <begin position="291"/>
        <end position="331"/>
    </location>
</feature>
<gene>
    <name evidence="10" type="ORF">DCAR_0312196</name>
</gene>
<dbReference type="InterPro" id="IPR027093">
    <property type="entry name" value="EAF_fam"/>
</dbReference>
<dbReference type="PANTHER" id="PTHR15970:SF2">
    <property type="entry name" value="ELL-ASSOCIATED FACTOR EAF"/>
    <property type="match status" value="1"/>
</dbReference>
<evidence type="ECO:0000256" key="4">
    <source>
        <dbReference type="ARBA" id="ARBA00023015"/>
    </source>
</evidence>
<reference evidence="10" key="2">
    <citation type="submission" date="2022-03" db="EMBL/GenBank/DDBJ databases">
        <title>Draft title - Genomic analysis of global carrot germplasm unveils the trajectory of domestication and the origin of high carotenoid orange carrot.</title>
        <authorList>
            <person name="Iorizzo M."/>
            <person name="Ellison S."/>
            <person name="Senalik D."/>
            <person name="Macko-Podgorni A."/>
            <person name="Grzebelus D."/>
            <person name="Bostan H."/>
            <person name="Rolling W."/>
            <person name="Curaba J."/>
            <person name="Simon P."/>
        </authorList>
    </citation>
    <scope>NUCLEOTIDE SEQUENCE</scope>
    <source>
        <tissue evidence="10">Leaf</tissue>
    </source>
</reference>
<keyword evidence="6" id="KW-0804">Transcription</keyword>
<dbReference type="InterPro" id="IPR019194">
    <property type="entry name" value="Tscrpt_elong_fac_Eaf_N"/>
</dbReference>
<evidence type="ECO:0000256" key="2">
    <source>
        <dbReference type="ARBA" id="ARBA00007798"/>
    </source>
</evidence>
<accession>A0AAF0WR39</accession>
<keyword evidence="7" id="KW-0539">Nucleus</keyword>